<dbReference type="PANTHER" id="PTHR10338:SF108">
    <property type="entry name" value="INTER-ALPHA-TRYPSIN INHIBITOR HEAVY CHAIN H4-LIKE PROTEIN"/>
    <property type="match status" value="1"/>
</dbReference>
<dbReference type="Pfam" id="PF13531">
    <property type="entry name" value="SBP_bac_11"/>
    <property type="match status" value="1"/>
</dbReference>
<evidence type="ECO:0000313" key="2">
    <source>
        <dbReference type="EMBL" id="HDX32208.1"/>
    </source>
</evidence>
<dbReference type="SUPFAM" id="SSF53850">
    <property type="entry name" value="Periplasmic binding protein-like II"/>
    <property type="match status" value="1"/>
</dbReference>
<dbReference type="SMART" id="SM00327">
    <property type="entry name" value="VWA"/>
    <property type="match status" value="1"/>
</dbReference>
<proteinExistence type="predicted"/>
<sequence length="592" mass="66141">MSKPSSRPSKGATQKRAAVLVFVILLLFVCGVTVVVNTVRQIIDLFAVQETPAESATTFTWEPDSATLTVAASPVMAPVLRELAEEFNRPQHRTPDGQRMKVDIVAYEPEAMARAAQFRPPFQAISPDSSLWLDRLEQLWRSSFTEQGQEGERAIPIGQRRIGVQQRYAVSPIVLAAWEDVARQLGWPNAAVSWQDVQRRAQEDPDFKWSHPSTKHASGLLAVLAEFYAAAGVTRGLTVELATRPDVLEYVRAVESTVRFYGENEDRVVERLEQEGRNFLDLFVAQERVVIDWNRRHSDERLIALYPAEGTLWTDHPLALLELGQLEGELTVTANQRRTFQAFAEFLTAEPAQRHLLAAGYRPADLSISLESEGSPFVGTDAVDWRQPQTTLQMPPAEVVDVVRDYWYYTKRPTNVYLVVDTSGSMEGAKLTATKAALKAFLAQIRGDRDRVGIIEFGSGLKDYSLLTPLDDPTRRRLEEMIDRMEASGGTALIDAVYAAVAMLQEENQPDAINAVVVMTDGLENESSRRLSDLQVLLRNNPSLPIVIFTIGFGRDADEAALTEMARIGGGQFRRADKADLEELYRIISTYF</sequence>
<reference evidence="2" key="1">
    <citation type="journal article" date="2020" name="mSystems">
        <title>Genome- and Community-Level Interaction Insights into Carbon Utilization and Element Cycling Functions of Hydrothermarchaeota in Hydrothermal Sediment.</title>
        <authorList>
            <person name="Zhou Z."/>
            <person name="Liu Y."/>
            <person name="Xu W."/>
            <person name="Pan J."/>
            <person name="Luo Z.H."/>
            <person name="Li M."/>
        </authorList>
    </citation>
    <scope>NUCLEOTIDE SEQUENCE [LARGE SCALE GENOMIC DNA]</scope>
    <source>
        <strain evidence="2">SpSt-289</strain>
    </source>
</reference>
<dbReference type="Gene3D" id="3.40.50.410">
    <property type="entry name" value="von Willebrand factor, type A domain"/>
    <property type="match status" value="1"/>
</dbReference>
<dbReference type="EMBL" id="DSMG01000119">
    <property type="protein sequence ID" value="HDX32208.1"/>
    <property type="molecule type" value="Genomic_DNA"/>
</dbReference>
<dbReference type="InterPro" id="IPR050934">
    <property type="entry name" value="ITIH"/>
</dbReference>
<name>A0A7C1JXC0_9CHLR</name>
<dbReference type="SUPFAM" id="SSF53300">
    <property type="entry name" value="vWA-like"/>
    <property type="match status" value="1"/>
</dbReference>
<organism evidence="2">
    <name type="scientific">Caldilinea aerophila</name>
    <dbReference type="NCBI Taxonomy" id="133453"/>
    <lineage>
        <taxon>Bacteria</taxon>
        <taxon>Bacillati</taxon>
        <taxon>Chloroflexota</taxon>
        <taxon>Caldilineae</taxon>
        <taxon>Caldilineales</taxon>
        <taxon>Caldilineaceae</taxon>
        <taxon>Caldilinea</taxon>
    </lineage>
</organism>
<dbReference type="PANTHER" id="PTHR10338">
    <property type="entry name" value="INTER-ALPHA-TRYPSIN INHIBITOR HEAVY CHAIN FAMILY MEMBER"/>
    <property type="match status" value="1"/>
</dbReference>
<evidence type="ECO:0000259" key="1">
    <source>
        <dbReference type="PROSITE" id="PS50234"/>
    </source>
</evidence>
<dbReference type="AlphaFoldDB" id="A0A7C1JXC0"/>
<gene>
    <name evidence="2" type="ORF">ENQ20_12100</name>
</gene>
<accession>A0A7C1JXC0</accession>
<protein>
    <submittedName>
        <fullName evidence="2">VWA domain-containing protein</fullName>
    </submittedName>
</protein>
<comment type="caution">
    <text evidence="2">The sequence shown here is derived from an EMBL/GenBank/DDBJ whole genome shotgun (WGS) entry which is preliminary data.</text>
</comment>
<dbReference type="InterPro" id="IPR002035">
    <property type="entry name" value="VWF_A"/>
</dbReference>
<dbReference type="InterPro" id="IPR036465">
    <property type="entry name" value="vWFA_dom_sf"/>
</dbReference>
<dbReference type="PROSITE" id="PS50234">
    <property type="entry name" value="VWFA"/>
    <property type="match status" value="1"/>
</dbReference>
<dbReference type="CDD" id="cd00198">
    <property type="entry name" value="vWFA"/>
    <property type="match status" value="1"/>
</dbReference>
<feature type="domain" description="VWFA" evidence="1">
    <location>
        <begin position="415"/>
        <end position="588"/>
    </location>
</feature>
<dbReference type="Pfam" id="PF00092">
    <property type="entry name" value="VWA"/>
    <property type="match status" value="1"/>
</dbReference>